<evidence type="ECO:0008006" key="4">
    <source>
        <dbReference type="Google" id="ProtNLM"/>
    </source>
</evidence>
<gene>
    <name evidence="2" type="ORF">Aglo03_40290</name>
</gene>
<reference evidence="2" key="1">
    <citation type="submission" date="2023-02" db="EMBL/GenBank/DDBJ databases">
        <title>Actinokineospora globicatena NBRC 15670.</title>
        <authorList>
            <person name="Ichikawa N."/>
            <person name="Sato H."/>
            <person name="Tonouchi N."/>
        </authorList>
    </citation>
    <scope>NUCLEOTIDE SEQUENCE</scope>
    <source>
        <strain evidence="2">NBRC 15670</strain>
    </source>
</reference>
<evidence type="ECO:0000313" key="3">
    <source>
        <dbReference type="Proteomes" id="UP001165042"/>
    </source>
</evidence>
<accession>A0A9W6VBR3</accession>
<feature type="region of interest" description="Disordered" evidence="1">
    <location>
        <begin position="392"/>
        <end position="414"/>
    </location>
</feature>
<dbReference type="RefSeq" id="WP_285611578.1">
    <property type="nucleotide sequence ID" value="NZ_BSSD01000006.1"/>
</dbReference>
<protein>
    <recommendedName>
        <fullName evidence="4">Tetratricopeptide repeat-containing protein</fullName>
    </recommendedName>
</protein>
<organism evidence="2 3">
    <name type="scientific">Actinokineospora globicatena</name>
    <dbReference type="NCBI Taxonomy" id="103729"/>
    <lineage>
        <taxon>Bacteria</taxon>
        <taxon>Bacillati</taxon>
        <taxon>Actinomycetota</taxon>
        <taxon>Actinomycetes</taxon>
        <taxon>Pseudonocardiales</taxon>
        <taxon>Pseudonocardiaceae</taxon>
        <taxon>Actinokineospora</taxon>
    </lineage>
</organism>
<dbReference type="Gene3D" id="1.25.40.10">
    <property type="entry name" value="Tetratricopeptide repeat domain"/>
    <property type="match status" value="1"/>
</dbReference>
<sequence length="564" mass="59621">MVTHLAALRAAAAAIEAALNQRGQADLLPTTFRLAGSLAAAGAHQEAERLLSAARQSYGGVVPAGVRLGLVGGVLAAGHGDRHRARQLFEDAQIDAGRGAPELLSTTMVNLAALATQHGDFDTARRKLPNTTADSPVAEQAMTGVVRAAIDRHTADAESFREATSAQWESAQRYLAEAGAANTHALSAGIAAAAAQVDAALSAGDVTVAENAADVLDLLVQRMSAAIGADHPHALVARSARASADFQLAREADDQTGMQYALDVLHHLVSRFTDVLGEDHLHTIATRANLACTRYELARRTRSLPYASEALTALRAAVVSATAALGERHPISLGALANLATAEFELATSEGTEVDLAQAAATLDRAQQATTAVFGPQHATTRLLRHELDLCHPSSDGPSSGNHEGTVLTHTTRTTSTPFGDDYVHPDHAAQAIRGHILRFTRHDAEDPAESVLRIRFHAHDRNLLATVRRGLNGLDVEQSTIEATIEALDNLWSMARRSSEIGRTAIAQLTVNPAVVRVAISYLSNSRLAALESFAHLADKVQVDRGGGYRTVTITTVITRLGH</sequence>
<name>A0A9W6VBR3_9PSEU</name>
<keyword evidence="3" id="KW-1185">Reference proteome</keyword>
<dbReference type="EMBL" id="BSSD01000006">
    <property type="protein sequence ID" value="GLW93213.1"/>
    <property type="molecule type" value="Genomic_DNA"/>
</dbReference>
<comment type="caution">
    <text evidence="2">The sequence shown here is derived from an EMBL/GenBank/DDBJ whole genome shotgun (WGS) entry which is preliminary data.</text>
</comment>
<proteinExistence type="predicted"/>
<evidence type="ECO:0000313" key="2">
    <source>
        <dbReference type="EMBL" id="GLW93213.1"/>
    </source>
</evidence>
<dbReference type="InterPro" id="IPR011990">
    <property type="entry name" value="TPR-like_helical_dom_sf"/>
</dbReference>
<evidence type="ECO:0000256" key="1">
    <source>
        <dbReference type="SAM" id="MobiDB-lite"/>
    </source>
</evidence>
<dbReference type="Proteomes" id="UP001165042">
    <property type="component" value="Unassembled WGS sequence"/>
</dbReference>
<dbReference type="AlphaFoldDB" id="A0A9W6VBR3"/>